<feature type="compositionally biased region" description="Polar residues" evidence="1">
    <location>
        <begin position="65"/>
        <end position="74"/>
    </location>
</feature>
<gene>
    <name evidence="3" type="ORF">NSK_001667</name>
</gene>
<dbReference type="InterPro" id="IPR026058">
    <property type="entry name" value="LIPIN"/>
</dbReference>
<proteinExistence type="predicted"/>
<evidence type="ECO:0000313" key="4">
    <source>
        <dbReference type="Proteomes" id="UP000355283"/>
    </source>
</evidence>
<feature type="region of interest" description="Disordered" evidence="1">
    <location>
        <begin position="29"/>
        <end position="117"/>
    </location>
</feature>
<dbReference type="Pfam" id="PF08235">
    <property type="entry name" value="LNS2"/>
    <property type="match status" value="1"/>
</dbReference>
<sequence>MPSSSAGKLDGDLDRRGPANTLASSILSSIGLTAPPHPPTAAIERGGVATAAHETSSLAHGEAQSRVSGQNKSFKQLKMPSSGLDPRAPAPVRPRDVQGEERGQEKEAPLDGGFHKDGRREGVEVYVRGELVPGLEMVVEDQGACAFADTGTTHPSRAALQSLLTLRRRSGGEREVEGLLKPGPNPVDFVYRNPYGDVSVRATFHLWGARDRVVVSDIDVRGGCFDELVALPSCSLEPVPNVLIIQFLAGTITKSDIRGYIDSVHLGNHEYTHQGIGRLFSHLHHAHHLRFVYLTSRPISLLEATRKYLANVYQEEGFRLPHGPVFTSMDSLTRVLYRELVEKTIRYMKAQVLNDIRSTFQKAGRPEGDQVFLFGFGNKSADGQAYEMAGVDPQSIFIINPSSEVRMFASYKESSSFSSSPSSYPSSSEGIGANRTCEGSKQDPQSGTESAAYKHVDRGSSQEEHRENSDSDDGSTSSMQSIRMDRNVSEGKGDEGSHHGATFASYSDARLLRLLEQRLADVEGEQSRNNVNCKATDDERSKENK</sequence>
<name>A0A4D9DCS7_9STRA</name>
<feature type="region of interest" description="Disordered" evidence="1">
    <location>
        <begin position="415"/>
        <end position="506"/>
    </location>
</feature>
<evidence type="ECO:0000313" key="3">
    <source>
        <dbReference type="EMBL" id="TFJ87335.1"/>
    </source>
</evidence>
<feature type="compositionally biased region" description="Basic and acidic residues" evidence="1">
    <location>
        <begin position="483"/>
        <end position="498"/>
    </location>
</feature>
<protein>
    <recommendedName>
        <fullName evidence="2">LNS2/PITP domain-containing protein</fullName>
    </recommendedName>
</protein>
<dbReference type="EMBL" id="SDOX01000006">
    <property type="protein sequence ID" value="TFJ87335.1"/>
    <property type="molecule type" value="Genomic_DNA"/>
</dbReference>
<reference evidence="3 4" key="1">
    <citation type="submission" date="2019-01" db="EMBL/GenBank/DDBJ databases">
        <title>Nuclear Genome Assembly of the Microalgal Biofuel strain Nannochloropsis salina CCMP1776.</title>
        <authorList>
            <person name="Hovde B."/>
        </authorList>
    </citation>
    <scope>NUCLEOTIDE SEQUENCE [LARGE SCALE GENOMIC DNA]</scope>
    <source>
        <strain evidence="3 4">CCMP1776</strain>
    </source>
</reference>
<dbReference type="SMART" id="SM00775">
    <property type="entry name" value="LNS2"/>
    <property type="match status" value="1"/>
</dbReference>
<dbReference type="PANTHER" id="PTHR12181:SF12">
    <property type="entry name" value="PHOSPHATIDATE PHOSPHATASE"/>
    <property type="match status" value="1"/>
</dbReference>
<accession>A0A4D9DCS7</accession>
<feature type="region of interest" description="Disordered" evidence="1">
    <location>
        <begin position="520"/>
        <end position="545"/>
    </location>
</feature>
<feature type="compositionally biased region" description="Low complexity" evidence="1">
    <location>
        <begin position="415"/>
        <end position="429"/>
    </location>
</feature>
<organism evidence="3 4">
    <name type="scientific">Nannochloropsis salina CCMP1776</name>
    <dbReference type="NCBI Taxonomy" id="1027361"/>
    <lineage>
        <taxon>Eukaryota</taxon>
        <taxon>Sar</taxon>
        <taxon>Stramenopiles</taxon>
        <taxon>Ochrophyta</taxon>
        <taxon>Eustigmatophyceae</taxon>
        <taxon>Eustigmatales</taxon>
        <taxon>Monodopsidaceae</taxon>
        <taxon>Microchloropsis</taxon>
        <taxon>Microchloropsis salina</taxon>
    </lineage>
</organism>
<dbReference type="Proteomes" id="UP000355283">
    <property type="component" value="Unassembled WGS sequence"/>
</dbReference>
<dbReference type="InterPro" id="IPR031315">
    <property type="entry name" value="LNS2/PITP"/>
</dbReference>
<feature type="region of interest" description="Disordered" evidence="1">
    <location>
        <begin position="1"/>
        <end position="20"/>
    </location>
</feature>
<dbReference type="OrthoDB" id="4567at2759"/>
<comment type="caution">
    <text evidence="3">The sequence shown here is derived from an EMBL/GenBank/DDBJ whole genome shotgun (WGS) entry which is preliminary data.</text>
</comment>
<dbReference type="AlphaFoldDB" id="A0A4D9DCS7"/>
<feature type="domain" description="LNS2/PITP" evidence="2">
    <location>
        <begin position="245"/>
        <end position="408"/>
    </location>
</feature>
<feature type="compositionally biased region" description="Basic and acidic residues" evidence="1">
    <location>
        <begin position="93"/>
        <end position="117"/>
    </location>
</feature>
<keyword evidence="4" id="KW-1185">Reference proteome</keyword>
<evidence type="ECO:0000256" key="1">
    <source>
        <dbReference type="SAM" id="MobiDB-lite"/>
    </source>
</evidence>
<feature type="compositionally biased region" description="Polar residues" evidence="1">
    <location>
        <begin position="437"/>
        <end position="449"/>
    </location>
</feature>
<dbReference type="PANTHER" id="PTHR12181">
    <property type="entry name" value="LIPIN"/>
    <property type="match status" value="1"/>
</dbReference>
<feature type="compositionally biased region" description="Basic and acidic residues" evidence="1">
    <location>
        <begin position="452"/>
        <end position="469"/>
    </location>
</feature>
<feature type="compositionally biased region" description="Basic and acidic residues" evidence="1">
    <location>
        <begin position="535"/>
        <end position="545"/>
    </location>
</feature>
<dbReference type="GO" id="GO:0008195">
    <property type="term" value="F:phosphatidate phosphatase activity"/>
    <property type="evidence" value="ECO:0007669"/>
    <property type="project" value="TreeGrafter"/>
</dbReference>
<dbReference type="InterPro" id="IPR013209">
    <property type="entry name" value="LNS2"/>
</dbReference>
<evidence type="ECO:0000259" key="2">
    <source>
        <dbReference type="SMART" id="SM00775"/>
    </source>
</evidence>